<reference evidence="1 2" key="1">
    <citation type="journal article" date="2022" name="DNA Res.">
        <title>Chromosomal-level genome assembly of the orchid tree Bauhinia variegata (Leguminosae; Cercidoideae) supports the allotetraploid origin hypothesis of Bauhinia.</title>
        <authorList>
            <person name="Zhong Y."/>
            <person name="Chen Y."/>
            <person name="Zheng D."/>
            <person name="Pang J."/>
            <person name="Liu Y."/>
            <person name="Luo S."/>
            <person name="Meng S."/>
            <person name="Qian L."/>
            <person name="Wei D."/>
            <person name="Dai S."/>
            <person name="Zhou R."/>
        </authorList>
    </citation>
    <scope>NUCLEOTIDE SEQUENCE [LARGE SCALE GENOMIC DNA]</scope>
    <source>
        <strain evidence="1">BV-YZ2020</strain>
    </source>
</reference>
<evidence type="ECO:0000313" key="2">
    <source>
        <dbReference type="Proteomes" id="UP000828941"/>
    </source>
</evidence>
<keyword evidence="2" id="KW-1185">Reference proteome</keyword>
<dbReference type="Proteomes" id="UP000828941">
    <property type="component" value="Chromosome 11"/>
</dbReference>
<dbReference type="EMBL" id="CM039436">
    <property type="protein sequence ID" value="KAI4314372.1"/>
    <property type="molecule type" value="Genomic_DNA"/>
</dbReference>
<name>A0ACB9LSH2_BAUVA</name>
<evidence type="ECO:0000313" key="1">
    <source>
        <dbReference type="EMBL" id="KAI4314372.1"/>
    </source>
</evidence>
<accession>A0ACB9LSH2</accession>
<organism evidence="1 2">
    <name type="scientific">Bauhinia variegata</name>
    <name type="common">Purple orchid tree</name>
    <name type="synonym">Phanera variegata</name>
    <dbReference type="NCBI Taxonomy" id="167791"/>
    <lineage>
        <taxon>Eukaryota</taxon>
        <taxon>Viridiplantae</taxon>
        <taxon>Streptophyta</taxon>
        <taxon>Embryophyta</taxon>
        <taxon>Tracheophyta</taxon>
        <taxon>Spermatophyta</taxon>
        <taxon>Magnoliopsida</taxon>
        <taxon>eudicotyledons</taxon>
        <taxon>Gunneridae</taxon>
        <taxon>Pentapetalae</taxon>
        <taxon>rosids</taxon>
        <taxon>fabids</taxon>
        <taxon>Fabales</taxon>
        <taxon>Fabaceae</taxon>
        <taxon>Cercidoideae</taxon>
        <taxon>Cercideae</taxon>
        <taxon>Bauhiniinae</taxon>
        <taxon>Bauhinia</taxon>
    </lineage>
</organism>
<gene>
    <name evidence="1" type="ORF">L6164_027287</name>
</gene>
<comment type="caution">
    <text evidence="1">The sequence shown here is derived from an EMBL/GenBank/DDBJ whole genome shotgun (WGS) entry which is preliminary data.</text>
</comment>
<protein>
    <submittedName>
        <fullName evidence="1">Uncharacterized protein</fullName>
    </submittedName>
</protein>
<proteinExistence type="predicted"/>
<sequence length="263" mass="29146">MAGTLAIVPSNGIENSLVNNIRDQWEVHFARFFPYPSITNSSCSSDLVPLGARSKNRCSKGNWMSSSSIAFLRLIRNHSNSDIILTVFFSGKVLVQKFALKFASIFEAQSFINALKEILKVESGPDPEPLNTDFGSEISSQSGFMSSNKHYHQPYGELSNMTPSDTYTPQMPPILRSEGERHTGTQEKETTLVHKFDGILPALPPGFNSLLMDCSENSYAQPIDSKENDLKSQIAKYMEDSSFQDMLVTVEKVISEIGGDMSL</sequence>